<feature type="transmembrane region" description="Helical" evidence="7">
    <location>
        <begin position="72"/>
        <end position="91"/>
    </location>
</feature>
<organism evidence="9 10">
    <name type="scientific">Nocardiopsis rhodophaea</name>
    <dbReference type="NCBI Taxonomy" id="280238"/>
    <lineage>
        <taxon>Bacteria</taxon>
        <taxon>Bacillati</taxon>
        <taxon>Actinomycetota</taxon>
        <taxon>Actinomycetes</taxon>
        <taxon>Streptosporangiales</taxon>
        <taxon>Nocardiopsidaceae</taxon>
        <taxon>Nocardiopsis</taxon>
    </lineage>
</organism>
<evidence type="ECO:0000256" key="3">
    <source>
        <dbReference type="ARBA" id="ARBA00022692"/>
    </source>
</evidence>
<keyword evidence="3 7" id="KW-0812">Transmembrane</keyword>
<feature type="transmembrane region" description="Helical" evidence="7">
    <location>
        <begin position="251"/>
        <end position="271"/>
    </location>
</feature>
<feature type="transmembrane region" description="Helical" evidence="7">
    <location>
        <begin position="277"/>
        <end position="296"/>
    </location>
</feature>
<keyword evidence="5 7" id="KW-0472">Membrane</keyword>
<feature type="transmembrane region" description="Helical" evidence="7">
    <location>
        <begin position="160"/>
        <end position="182"/>
    </location>
</feature>
<evidence type="ECO:0000256" key="4">
    <source>
        <dbReference type="ARBA" id="ARBA00022989"/>
    </source>
</evidence>
<dbReference type="InterPro" id="IPR005829">
    <property type="entry name" value="Sugar_transporter_CS"/>
</dbReference>
<dbReference type="Gene3D" id="1.20.1250.20">
    <property type="entry name" value="MFS general substrate transporter like domains"/>
    <property type="match status" value="1"/>
</dbReference>
<feature type="transmembrane region" description="Helical" evidence="7">
    <location>
        <begin position="466"/>
        <end position="488"/>
    </location>
</feature>
<dbReference type="Proteomes" id="UP001501585">
    <property type="component" value="Unassembled WGS sequence"/>
</dbReference>
<feature type="transmembrane region" description="Helical" evidence="7">
    <location>
        <begin position="440"/>
        <end position="460"/>
    </location>
</feature>
<gene>
    <name evidence="9" type="ORF">GCM10009799_09240</name>
</gene>
<dbReference type="PANTHER" id="PTHR23511">
    <property type="entry name" value="SYNAPTIC VESICLE GLYCOPROTEIN 2"/>
    <property type="match status" value="1"/>
</dbReference>
<comment type="subcellular location">
    <subcellularLocation>
        <location evidence="1">Cell membrane</location>
        <topology evidence="1">Multi-pass membrane protein</topology>
    </subcellularLocation>
</comment>
<evidence type="ECO:0000256" key="2">
    <source>
        <dbReference type="ARBA" id="ARBA00022448"/>
    </source>
</evidence>
<dbReference type="InterPro" id="IPR011701">
    <property type="entry name" value="MFS"/>
</dbReference>
<evidence type="ECO:0000256" key="1">
    <source>
        <dbReference type="ARBA" id="ARBA00004651"/>
    </source>
</evidence>
<dbReference type="PANTHER" id="PTHR23511:SF34">
    <property type="entry name" value="SYNAPTIC VESICLE GLYCOPROTEIN 2"/>
    <property type="match status" value="1"/>
</dbReference>
<proteinExistence type="predicted"/>
<evidence type="ECO:0000256" key="6">
    <source>
        <dbReference type="SAM" id="MobiDB-lite"/>
    </source>
</evidence>
<dbReference type="EMBL" id="BAAAPC010000003">
    <property type="protein sequence ID" value="GAA1985931.1"/>
    <property type="molecule type" value="Genomic_DNA"/>
</dbReference>
<dbReference type="InterPro" id="IPR020846">
    <property type="entry name" value="MFS_dom"/>
</dbReference>
<name>A0ABN2SFZ2_9ACTN</name>
<feature type="transmembrane region" description="Helical" evidence="7">
    <location>
        <begin position="500"/>
        <end position="525"/>
    </location>
</feature>
<feature type="region of interest" description="Disordered" evidence="6">
    <location>
        <begin position="325"/>
        <end position="353"/>
    </location>
</feature>
<feature type="compositionally biased region" description="Pro residues" evidence="6">
    <location>
        <begin position="330"/>
        <end position="344"/>
    </location>
</feature>
<dbReference type="InterPro" id="IPR036259">
    <property type="entry name" value="MFS_trans_sf"/>
</dbReference>
<evidence type="ECO:0000256" key="5">
    <source>
        <dbReference type="ARBA" id="ARBA00023136"/>
    </source>
</evidence>
<feature type="transmembrane region" description="Helical" evidence="7">
    <location>
        <begin position="33"/>
        <end position="52"/>
    </location>
</feature>
<sequence>MTGDRTVEEEPAGGGHGGVAARPRLLGAFPRPAAFWCGFLVAIAGVALHLPMFVSAAPMDYRMAGMPMDPAMYLGMALIIAGQAATAYGLVPRGRARGRTASGPRIRPDDGAPLNRAHITLVAVLVTAVTVDAMKPITLGFVAPGMTAEYGLRSPLNPDGALPVALLPLSGLTGTVIGSFLWGSLADRIGRRSAILLAGVLFVTTAVCGAMPSFTWNLVMCALMGVAAGGMLPITFSLLAETIPARHRGWVMVLIGGTPAIAYALTGWLAAELMPDYSWRVMWLIGAPTGALLIVLNRWIPESPRFLLLHGRTREAARVMATYGATATPSPEPGTGPGPEPESPASPTTPTVAGPGGTGGYGPLFRFPFTGFSSAVLIFGLGIGLVTYGFQLWIPTNLRVLGLDAQTADRALRDAAFLGLPLIGAAAALYALWSAQKTLIGLGALVTAAMAVFALVGEALAEGGALYLLLAVPIAGTAVLTAVLTAYTSELYPTRLRSRGCGLCAGAGKIGGVAVSAVLVAGLAIPSVQSTSLLGLFPLLAALITFYYRPAPGTLAPTAR</sequence>
<dbReference type="Pfam" id="PF07690">
    <property type="entry name" value="MFS_1"/>
    <property type="match status" value="1"/>
</dbReference>
<protein>
    <recommendedName>
        <fullName evidence="8">Major facilitator superfamily (MFS) profile domain-containing protein</fullName>
    </recommendedName>
</protein>
<feature type="transmembrane region" description="Helical" evidence="7">
    <location>
        <begin position="415"/>
        <end position="433"/>
    </location>
</feature>
<evidence type="ECO:0000313" key="9">
    <source>
        <dbReference type="EMBL" id="GAA1985931.1"/>
    </source>
</evidence>
<keyword evidence="4 7" id="KW-1133">Transmembrane helix</keyword>
<evidence type="ECO:0000313" key="10">
    <source>
        <dbReference type="Proteomes" id="UP001501585"/>
    </source>
</evidence>
<evidence type="ECO:0000256" key="7">
    <source>
        <dbReference type="SAM" id="Phobius"/>
    </source>
</evidence>
<feature type="transmembrane region" description="Helical" evidence="7">
    <location>
        <begin position="531"/>
        <end position="548"/>
    </location>
</feature>
<feature type="transmembrane region" description="Helical" evidence="7">
    <location>
        <begin position="375"/>
        <end position="395"/>
    </location>
</feature>
<dbReference type="PROSITE" id="PS50850">
    <property type="entry name" value="MFS"/>
    <property type="match status" value="1"/>
</dbReference>
<feature type="domain" description="Major facilitator superfamily (MFS) profile" evidence="8">
    <location>
        <begin position="121"/>
        <end position="553"/>
    </location>
</feature>
<comment type="caution">
    <text evidence="9">The sequence shown here is derived from an EMBL/GenBank/DDBJ whole genome shotgun (WGS) entry which is preliminary data.</text>
</comment>
<dbReference type="RefSeq" id="WP_344104520.1">
    <property type="nucleotide sequence ID" value="NZ_BAAAPC010000003.1"/>
</dbReference>
<keyword evidence="10" id="KW-1185">Reference proteome</keyword>
<feature type="transmembrane region" description="Helical" evidence="7">
    <location>
        <begin position="194"/>
        <end position="212"/>
    </location>
</feature>
<evidence type="ECO:0000259" key="8">
    <source>
        <dbReference type="PROSITE" id="PS50850"/>
    </source>
</evidence>
<accession>A0ABN2SFZ2</accession>
<dbReference type="SUPFAM" id="SSF103473">
    <property type="entry name" value="MFS general substrate transporter"/>
    <property type="match status" value="1"/>
</dbReference>
<reference evidence="9 10" key="1">
    <citation type="journal article" date="2019" name="Int. J. Syst. Evol. Microbiol.">
        <title>The Global Catalogue of Microorganisms (GCM) 10K type strain sequencing project: providing services to taxonomists for standard genome sequencing and annotation.</title>
        <authorList>
            <consortium name="The Broad Institute Genomics Platform"/>
            <consortium name="The Broad Institute Genome Sequencing Center for Infectious Disease"/>
            <person name="Wu L."/>
            <person name="Ma J."/>
        </authorList>
    </citation>
    <scope>NUCLEOTIDE SEQUENCE [LARGE SCALE GENOMIC DNA]</scope>
    <source>
        <strain evidence="9 10">JCM 15313</strain>
    </source>
</reference>
<feature type="transmembrane region" description="Helical" evidence="7">
    <location>
        <begin position="218"/>
        <end position="239"/>
    </location>
</feature>
<keyword evidence="2" id="KW-0813">Transport</keyword>
<dbReference type="PROSITE" id="PS00217">
    <property type="entry name" value="SUGAR_TRANSPORT_2"/>
    <property type="match status" value="1"/>
</dbReference>